<feature type="domain" description="RNA polymerase sigma-70 region 2" evidence="7">
    <location>
        <begin position="37"/>
        <end position="103"/>
    </location>
</feature>
<accession>A0A4P6JJU8</accession>
<evidence type="ECO:0000259" key="8">
    <source>
        <dbReference type="Pfam" id="PF08281"/>
    </source>
</evidence>
<dbReference type="SUPFAM" id="SSF54427">
    <property type="entry name" value="NTF2-like"/>
    <property type="match status" value="1"/>
</dbReference>
<dbReference type="KEGG" id="kbs:EPA93_05030"/>
<feature type="domain" description="SnoaL-like" evidence="9">
    <location>
        <begin position="236"/>
        <end position="334"/>
    </location>
</feature>
<dbReference type="EMBL" id="CP035758">
    <property type="protein sequence ID" value="QBD75399.1"/>
    <property type="molecule type" value="Genomic_DNA"/>
</dbReference>
<dbReference type="InterPro" id="IPR014284">
    <property type="entry name" value="RNA_pol_sigma-70_dom"/>
</dbReference>
<dbReference type="PANTHER" id="PTHR43133:SF65">
    <property type="entry name" value="ECF RNA POLYMERASE SIGMA FACTOR SIGG"/>
    <property type="match status" value="1"/>
</dbReference>
<dbReference type="InterPro" id="IPR037401">
    <property type="entry name" value="SnoaL-like"/>
</dbReference>
<dbReference type="InterPro" id="IPR014305">
    <property type="entry name" value="RNA_pol_sigma-G_actinobac"/>
</dbReference>
<evidence type="ECO:0000313" key="10">
    <source>
        <dbReference type="EMBL" id="QBD75399.1"/>
    </source>
</evidence>
<name>A0A4P6JJU8_KTERU</name>
<dbReference type="Pfam" id="PF08281">
    <property type="entry name" value="Sigma70_r4_2"/>
    <property type="match status" value="1"/>
</dbReference>
<keyword evidence="3" id="KW-0805">Transcription regulation</keyword>
<keyword evidence="11" id="KW-1185">Reference proteome</keyword>
<dbReference type="GO" id="GO:0003677">
    <property type="term" value="F:DNA binding"/>
    <property type="evidence" value="ECO:0007669"/>
    <property type="project" value="InterPro"/>
</dbReference>
<dbReference type="GO" id="GO:0016987">
    <property type="term" value="F:sigma factor activity"/>
    <property type="evidence" value="ECO:0007669"/>
    <property type="project" value="UniProtKB-KW"/>
</dbReference>
<dbReference type="InterPro" id="IPR013249">
    <property type="entry name" value="RNA_pol_sigma70_r4_t2"/>
</dbReference>
<evidence type="ECO:0000259" key="9">
    <source>
        <dbReference type="Pfam" id="PF12680"/>
    </source>
</evidence>
<dbReference type="Proteomes" id="UP000290365">
    <property type="component" value="Chromosome"/>
</dbReference>
<feature type="domain" description="RNA polymerase sigma factor 70 region 4 type 2" evidence="8">
    <location>
        <begin position="158"/>
        <end position="208"/>
    </location>
</feature>
<comment type="subunit">
    <text evidence="2">Interacts transiently with the RNA polymerase catalytic core formed by RpoA, RpoB, RpoC and RpoZ (2 alpha, 1 beta, 1 beta' and 1 omega subunit) to form the RNA polymerase holoenzyme that can initiate transcription.</text>
</comment>
<dbReference type="NCBIfam" id="TIGR02960">
    <property type="entry name" value="SigX5"/>
    <property type="match status" value="1"/>
</dbReference>
<dbReference type="SUPFAM" id="SSF88946">
    <property type="entry name" value="Sigma2 domain of RNA polymerase sigma factors"/>
    <property type="match status" value="1"/>
</dbReference>
<keyword evidence="4" id="KW-0731">Sigma factor</keyword>
<dbReference type="GO" id="GO:0006352">
    <property type="term" value="P:DNA-templated transcription initiation"/>
    <property type="evidence" value="ECO:0007669"/>
    <property type="project" value="InterPro"/>
</dbReference>
<proteinExistence type="inferred from homology"/>
<evidence type="ECO:0000259" key="7">
    <source>
        <dbReference type="Pfam" id="PF04542"/>
    </source>
</evidence>
<evidence type="ECO:0000256" key="4">
    <source>
        <dbReference type="ARBA" id="ARBA00023082"/>
    </source>
</evidence>
<comment type="similarity">
    <text evidence="1">Belongs to the sigma-70 factor family. ECF subfamily.</text>
</comment>
<keyword evidence="5" id="KW-0804">Transcription</keyword>
<evidence type="ECO:0000256" key="6">
    <source>
        <dbReference type="SAM" id="MobiDB-lite"/>
    </source>
</evidence>
<sequence length="355" mass="39802">MLTEQKKLENKGNTAGHIDKGAQANRKMYGTGDTSSLFEPYRGELLLHCYRLLGSLYDAEDTVQECMLRAWRHFDTFKGQGSLRTWLYTIATNVCLDALKKRSSRTLPTVLSAVADPRNPIAERLEETLWLEPLPDSWLAEATENPEARYTRSESVSLAFLAALQLLPPRQRAILLLSDVLSFRAAEIAHLLAISVSAVNSALHRARVTITQHYHTAEQEKMQMQRTDAATNALLARYMQAWETDDVAGLIELLKEDATLSMPPVPSWYRGREAIRTIFLAQPFGSTVSKRWRLLPTRANAQPAFALYVLDEGQDVYSAFGLQLITLAGAQIAEVTIFHGPELVTAFDLPPQLYQ</sequence>
<dbReference type="InterPro" id="IPR013324">
    <property type="entry name" value="RNA_pol_sigma_r3/r4-like"/>
</dbReference>
<dbReference type="Gene3D" id="3.10.450.50">
    <property type="match status" value="1"/>
</dbReference>
<dbReference type="InterPro" id="IPR039425">
    <property type="entry name" value="RNA_pol_sigma-70-like"/>
</dbReference>
<dbReference type="Gene3D" id="1.10.10.10">
    <property type="entry name" value="Winged helix-like DNA-binding domain superfamily/Winged helix DNA-binding domain"/>
    <property type="match status" value="1"/>
</dbReference>
<protein>
    <submittedName>
        <fullName evidence="10">Sigma-70 family RNA polymerase sigma factor</fullName>
    </submittedName>
</protein>
<dbReference type="InterPro" id="IPR013325">
    <property type="entry name" value="RNA_pol_sigma_r2"/>
</dbReference>
<evidence type="ECO:0000256" key="5">
    <source>
        <dbReference type="ARBA" id="ARBA00023163"/>
    </source>
</evidence>
<dbReference type="Gene3D" id="1.10.1740.10">
    <property type="match status" value="1"/>
</dbReference>
<dbReference type="InterPro" id="IPR036388">
    <property type="entry name" value="WH-like_DNA-bd_sf"/>
</dbReference>
<dbReference type="OrthoDB" id="158189at2"/>
<feature type="region of interest" description="Disordered" evidence="6">
    <location>
        <begin position="1"/>
        <end position="21"/>
    </location>
</feature>
<dbReference type="InterPro" id="IPR032710">
    <property type="entry name" value="NTF2-like_dom_sf"/>
</dbReference>
<dbReference type="AlphaFoldDB" id="A0A4P6JJU8"/>
<dbReference type="NCBIfam" id="TIGR02937">
    <property type="entry name" value="sigma70-ECF"/>
    <property type="match status" value="1"/>
</dbReference>
<dbReference type="SUPFAM" id="SSF88659">
    <property type="entry name" value="Sigma3 and sigma4 domains of RNA polymerase sigma factors"/>
    <property type="match status" value="1"/>
</dbReference>
<evidence type="ECO:0000313" key="11">
    <source>
        <dbReference type="Proteomes" id="UP000290365"/>
    </source>
</evidence>
<dbReference type="RefSeq" id="WP_129885998.1">
    <property type="nucleotide sequence ID" value="NZ_CP035758.1"/>
</dbReference>
<evidence type="ECO:0000256" key="1">
    <source>
        <dbReference type="ARBA" id="ARBA00010641"/>
    </source>
</evidence>
<gene>
    <name evidence="10" type="ORF">EPA93_05030</name>
</gene>
<dbReference type="Pfam" id="PF04542">
    <property type="entry name" value="Sigma70_r2"/>
    <property type="match status" value="1"/>
</dbReference>
<dbReference type="NCBIfam" id="NF006089">
    <property type="entry name" value="PRK08241.1"/>
    <property type="match status" value="1"/>
</dbReference>
<reference evidence="10 11" key="1">
    <citation type="submission" date="2019-01" db="EMBL/GenBank/DDBJ databases">
        <title>Ktedonosporobacter rubrisoli SCAWS-G2.</title>
        <authorList>
            <person name="Huang Y."/>
            <person name="Yan B."/>
        </authorList>
    </citation>
    <scope>NUCLEOTIDE SEQUENCE [LARGE SCALE GENOMIC DNA]</scope>
    <source>
        <strain evidence="10 11">SCAWS-G2</strain>
    </source>
</reference>
<dbReference type="Pfam" id="PF12680">
    <property type="entry name" value="SnoaL_2"/>
    <property type="match status" value="1"/>
</dbReference>
<evidence type="ECO:0000256" key="2">
    <source>
        <dbReference type="ARBA" id="ARBA00011344"/>
    </source>
</evidence>
<evidence type="ECO:0000256" key="3">
    <source>
        <dbReference type="ARBA" id="ARBA00023015"/>
    </source>
</evidence>
<feature type="compositionally biased region" description="Basic and acidic residues" evidence="6">
    <location>
        <begin position="1"/>
        <end position="10"/>
    </location>
</feature>
<dbReference type="PANTHER" id="PTHR43133">
    <property type="entry name" value="RNA POLYMERASE ECF-TYPE SIGMA FACTO"/>
    <property type="match status" value="1"/>
</dbReference>
<dbReference type="InterPro" id="IPR007627">
    <property type="entry name" value="RNA_pol_sigma70_r2"/>
</dbReference>
<organism evidence="10 11">
    <name type="scientific">Ktedonosporobacter rubrisoli</name>
    <dbReference type="NCBI Taxonomy" id="2509675"/>
    <lineage>
        <taxon>Bacteria</taxon>
        <taxon>Bacillati</taxon>
        <taxon>Chloroflexota</taxon>
        <taxon>Ktedonobacteria</taxon>
        <taxon>Ktedonobacterales</taxon>
        <taxon>Ktedonosporobacteraceae</taxon>
        <taxon>Ktedonosporobacter</taxon>
    </lineage>
</organism>